<dbReference type="eggNOG" id="ENOG502QQS9">
    <property type="taxonomic scope" value="Eukaryota"/>
</dbReference>
<keyword evidence="9" id="KW-0966">Cell projection</keyword>
<evidence type="ECO:0000313" key="12">
    <source>
        <dbReference type="EMBL" id="CBN80283.1"/>
    </source>
</evidence>
<comment type="subcellular location">
    <subcellularLocation>
        <location evidence="2">Cytoplasm</location>
        <location evidence="2">Cytoskeleton</location>
        <location evidence="2">Flagellum axoneme</location>
    </subcellularLocation>
</comment>
<accession>D8LP12</accession>
<feature type="coiled-coil region" evidence="10">
    <location>
        <begin position="345"/>
        <end position="372"/>
    </location>
</feature>
<feature type="region of interest" description="Disordered" evidence="11">
    <location>
        <begin position="126"/>
        <end position="147"/>
    </location>
</feature>
<comment type="similarity">
    <text evidence="3">Belongs to the DRC10 family.</text>
</comment>
<name>D8LP12_ECTSI</name>
<sequence>MPCTAKLELLDALAEAGANPIKSCLQAQWLMEQAAIKSGAMGPVDRRQQGPYGTSSQSVVGDKTPQGATTAENKGGSAIPAPPHGAGDGQRNKNNTTLVGGGVAEASNSGGDGLGATIVAGAGSGTAGTAAVTSADGSPPPNSGDSLDQIYQSTRTWCRTLRRCPNAMEVLISFASKNPRPQSGILFNQYLSDLTGIMYRRLSTTVEEETANKNLLHDLTECEKLAEDERDALHQTLHATRTEKEREVSALGATIKKRREELQEVTHTNAVEMDSIKTKAADAVAKAKEDHEKKGRALTERIERLAKETGEAAELHQQEETASRKKKAKVEVELTATVGKYDRDMTAKTAQIEEIKAKMEEERQELAILQDHFDRVDASGRQQWAEEETLAVVRGKVARAMGIVDGAATKIQAMFRGGRDRAEYQKAKKKAKKGGKKGKKGKK</sequence>
<gene>
    <name evidence="12" type="ORF">Esi_0052_0017</name>
</gene>
<keyword evidence="13" id="KW-1185">Reference proteome</keyword>
<dbReference type="PANTHER" id="PTHR31598">
    <property type="entry name" value="IQ DOMAIN-CONTAINING PROTEIN D"/>
    <property type="match status" value="1"/>
</dbReference>
<evidence type="ECO:0000256" key="1">
    <source>
        <dbReference type="ARBA" id="ARBA00003029"/>
    </source>
</evidence>
<comment type="function">
    <text evidence="1">Component of the nexin-dynein regulatory complex (N-DRC), a key regulator of ciliary/flagellar motility which maintains the alignment and integrity of the distal axoneme and regulates microtubule sliding in motile axonemes.</text>
</comment>
<dbReference type="AlphaFoldDB" id="D8LP12"/>
<evidence type="ECO:0000313" key="13">
    <source>
        <dbReference type="Proteomes" id="UP000002630"/>
    </source>
</evidence>
<evidence type="ECO:0000256" key="6">
    <source>
        <dbReference type="ARBA" id="ARBA00022846"/>
    </source>
</evidence>
<dbReference type="OrthoDB" id="10265211at2759"/>
<dbReference type="EMBL" id="FN648730">
    <property type="protein sequence ID" value="CBN80283.1"/>
    <property type="molecule type" value="Genomic_DNA"/>
</dbReference>
<keyword evidence="8" id="KW-0206">Cytoskeleton</keyword>
<feature type="region of interest" description="Disordered" evidence="11">
    <location>
        <begin position="418"/>
        <end position="443"/>
    </location>
</feature>
<evidence type="ECO:0000256" key="7">
    <source>
        <dbReference type="ARBA" id="ARBA00023069"/>
    </source>
</evidence>
<dbReference type="PROSITE" id="PS50096">
    <property type="entry name" value="IQ"/>
    <property type="match status" value="1"/>
</dbReference>
<dbReference type="Proteomes" id="UP000002630">
    <property type="component" value="Linkage Group LG16"/>
</dbReference>
<dbReference type="PANTHER" id="PTHR31598:SF1">
    <property type="entry name" value="DYNEIN REGULATORY COMPLEX PROTEIN 10"/>
    <property type="match status" value="1"/>
</dbReference>
<evidence type="ECO:0000256" key="10">
    <source>
        <dbReference type="SAM" id="Coils"/>
    </source>
</evidence>
<evidence type="ECO:0000256" key="3">
    <source>
        <dbReference type="ARBA" id="ARBA00009071"/>
    </source>
</evidence>
<dbReference type="InParanoid" id="D8LP12"/>
<evidence type="ECO:0000256" key="9">
    <source>
        <dbReference type="ARBA" id="ARBA00023273"/>
    </source>
</evidence>
<proteinExistence type="inferred from homology"/>
<feature type="region of interest" description="Disordered" evidence="11">
    <location>
        <begin position="42"/>
        <end position="104"/>
    </location>
</feature>
<feature type="compositionally biased region" description="Low complexity" evidence="11">
    <location>
        <begin position="126"/>
        <end position="135"/>
    </location>
</feature>
<dbReference type="InterPro" id="IPR042815">
    <property type="entry name" value="DRC10"/>
</dbReference>
<evidence type="ECO:0000256" key="4">
    <source>
        <dbReference type="ARBA" id="ARBA00021752"/>
    </source>
</evidence>
<keyword evidence="10" id="KW-0175">Coiled coil</keyword>
<dbReference type="OMA" id="HELSEHF"/>
<keyword evidence="6" id="KW-0282">Flagellum</keyword>
<reference evidence="12 13" key="1">
    <citation type="journal article" date="2010" name="Nature">
        <title>The Ectocarpus genome and the independent evolution of multicellularity in brown algae.</title>
        <authorList>
            <person name="Cock J.M."/>
            <person name="Sterck L."/>
            <person name="Rouze P."/>
            <person name="Scornet D."/>
            <person name="Allen A.E."/>
            <person name="Amoutzias G."/>
            <person name="Anthouard V."/>
            <person name="Artiguenave F."/>
            <person name="Aury J.M."/>
            <person name="Badger J.H."/>
            <person name="Beszteri B."/>
            <person name="Billiau K."/>
            <person name="Bonnet E."/>
            <person name="Bothwell J.H."/>
            <person name="Bowler C."/>
            <person name="Boyen C."/>
            <person name="Brownlee C."/>
            <person name="Carrano C.J."/>
            <person name="Charrier B."/>
            <person name="Cho G.Y."/>
            <person name="Coelho S.M."/>
            <person name="Collen J."/>
            <person name="Corre E."/>
            <person name="Da Silva C."/>
            <person name="Delage L."/>
            <person name="Delaroque N."/>
            <person name="Dittami S.M."/>
            <person name="Doulbeau S."/>
            <person name="Elias M."/>
            <person name="Farnham G."/>
            <person name="Gachon C.M."/>
            <person name="Gschloessl B."/>
            <person name="Heesch S."/>
            <person name="Jabbari K."/>
            <person name="Jubin C."/>
            <person name="Kawai H."/>
            <person name="Kimura K."/>
            <person name="Kloareg B."/>
            <person name="Kupper F.C."/>
            <person name="Lang D."/>
            <person name="Le Bail A."/>
            <person name="Leblanc C."/>
            <person name="Lerouge P."/>
            <person name="Lohr M."/>
            <person name="Lopez P.J."/>
            <person name="Martens C."/>
            <person name="Maumus F."/>
            <person name="Michel G."/>
            <person name="Miranda-Saavedra D."/>
            <person name="Morales J."/>
            <person name="Moreau H."/>
            <person name="Motomura T."/>
            <person name="Nagasato C."/>
            <person name="Napoli C.A."/>
            <person name="Nelson D.R."/>
            <person name="Nyvall-Collen P."/>
            <person name="Peters A.F."/>
            <person name="Pommier C."/>
            <person name="Potin P."/>
            <person name="Poulain J."/>
            <person name="Quesneville H."/>
            <person name="Read B."/>
            <person name="Rensing S.A."/>
            <person name="Ritter A."/>
            <person name="Rousvoal S."/>
            <person name="Samanta M."/>
            <person name="Samson G."/>
            <person name="Schroeder D.C."/>
            <person name="Segurens B."/>
            <person name="Strittmatter M."/>
            <person name="Tonon T."/>
            <person name="Tregear J.W."/>
            <person name="Valentin K."/>
            <person name="von Dassow P."/>
            <person name="Yamagishi T."/>
            <person name="Van de Peer Y."/>
            <person name="Wincker P."/>
        </authorList>
    </citation>
    <scope>NUCLEOTIDE SEQUENCE [LARGE SCALE GENOMIC DNA]</scope>
    <source>
        <strain evidence="13">Ec32 / CCAP1310/4</strain>
    </source>
</reference>
<keyword evidence="7" id="KW-0969">Cilium</keyword>
<evidence type="ECO:0000256" key="2">
    <source>
        <dbReference type="ARBA" id="ARBA00004611"/>
    </source>
</evidence>
<evidence type="ECO:0000256" key="5">
    <source>
        <dbReference type="ARBA" id="ARBA00022490"/>
    </source>
</evidence>
<feature type="compositionally biased region" description="Basic residues" evidence="11">
    <location>
        <begin position="427"/>
        <end position="443"/>
    </location>
</feature>
<evidence type="ECO:0000256" key="11">
    <source>
        <dbReference type="SAM" id="MobiDB-lite"/>
    </source>
</evidence>
<keyword evidence="5" id="KW-0963">Cytoplasm</keyword>
<protein>
    <recommendedName>
        <fullName evidence="4">Dynein regulatory complex protein 10</fullName>
    </recommendedName>
</protein>
<evidence type="ECO:0000256" key="8">
    <source>
        <dbReference type="ARBA" id="ARBA00023212"/>
    </source>
</evidence>
<organism evidence="12 13">
    <name type="scientific">Ectocarpus siliculosus</name>
    <name type="common">Brown alga</name>
    <name type="synonym">Conferva siliculosa</name>
    <dbReference type="NCBI Taxonomy" id="2880"/>
    <lineage>
        <taxon>Eukaryota</taxon>
        <taxon>Sar</taxon>
        <taxon>Stramenopiles</taxon>
        <taxon>Ochrophyta</taxon>
        <taxon>PX clade</taxon>
        <taxon>Phaeophyceae</taxon>
        <taxon>Ectocarpales</taxon>
        <taxon>Ectocarpaceae</taxon>
        <taxon>Ectocarpus</taxon>
    </lineage>
</organism>
<dbReference type="EMBL" id="FN649741">
    <property type="protein sequence ID" value="CBN80283.1"/>
    <property type="molecule type" value="Genomic_DNA"/>
</dbReference>